<sequence length="143" mass="16330">MVNNVINVSAYTGQPPDQAGDERIYIDNGPLYPVDDVRQLLDAGDDKTTLWTRKCIQDVTGLGYEIADVRQLLQQAITEGHYLNSEWCVQRPTGPWAACDGYRLQRNEWVDTARKEMRFEYYVKFAIGKTGQILLLVSCHMSQ</sequence>
<dbReference type="RefSeq" id="WP_123174015.1">
    <property type="nucleotide sequence ID" value="NZ_CP033604.1"/>
</dbReference>
<organism evidence="1 2">
    <name type="scientific">Aeromonas veronii</name>
    <dbReference type="NCBI Taxonomy" id="654"/>
    <lineage>
        <taxon>Bacteria</taxon>
        <taxon>Pseudomonadati</taxon>
        <taxon>Pseudomonadota</taxon>
        <taxon>Gammaproteobacteria</taxon>
        <taxon>Aeromonadales</taxon>
        <taxon>Aeromonadaceae</taxon>
        <taxon>Aeromonas</taxon>
    </lineage>
</organism>
<dbReference type="AlphaFoldDB" id="A0AAN1QIM5"/>
<name>A0AAN1QIM5_AERVE</name>
<protein>
    <submittedName>
        <fullName evidence="1">Uncharacterized protein</fullName>
    </submittedName>
</protein>
<evidence type="ECO:0000313" key="1">
    <source>
        <dbReference type="EMBL" id="AYV39035.1"/>
    </source>
</evidence>
<accession>A0AAN1QIM5</accession>
<proteinExistence type="predicted"/>
<dbReference type="Proteomes" id="UP000267614">
    <property type="component" value="Chromosome"/>
</dbReference>
<evidence type="ECO:0000313" key="2">
    <source>
        <dbReference type="Proteomes" id="UP000267614"/>
    </source>
</evidence>
<reference evidence="1 2" key="1">
    <citation type="submission" date="2018-11" db="EMBL/GenBank/DDBJ databases">
        <title>Complete genome sequence of multidrug-resistant Aeromonas veronii strain MS-18-37.</title>
        <authorList>
            <person name="Abdelhamed H."/>
            <person name="Lawrence M."/>
            <person name="Waldbieser G."/>
        </authorList>
    </citation>
    <scope>NUCLEOTIDE SEQUENCE [LARGE SCALE GENOMIC DNA]</scope>
    <source>
        <strain evidence="1 2">MS-18-37</strain>
    </source>
</reference>
<dbReference type="EMBL" id="CP033604">
    <property type="protein sequence ID" value="AYV39035.1"/>
    <property type="molecule type" value="Genomic_DNA"/>
</dbReference>
<gene>
    <name evidence="1" type="ORF">EFI48_20650</name>
</gene>